<protein>
    <submittedName>
        <fullName evidence="2">Uncharacterized protein</fullName>
    </submittedName>
</protein>
<name>A0AAP0F1W6_9MAGN</name>
<evidence type="ECO:0000256" key="1">
    <source>
        <dbReference type="SAM" id="MobiDB-lite"/>
    </source>
</evidence>
<feature type="region of interest" description="Disordered" evidence="1">
    <location>
        <begin position="285"/>
        <end position="312"/>
    </location>
</feature>
<organism evidence="2 3">
    <name type="scientific">Stephania japonica</name>
    <dbReference type="NCBI Taxonomy" id="461633"/>
    <lineage>
        <taxon>Eukaryota</taxon>
        <taxon>Viridiplantae</taxon>
        <taxon>Streptophyta</taxon>
        <taxon>Embryophyta</taxon>
        <taxon>Tracheophyta</taxon>
        <taxon>Spermatophyta</taxon>
        <taxon>Magnoliopsida</taxon>
        <taxon>Ranunculales</taxon>
        <taxon>Menispermaceae</taxon>
        <taxon>Menispermoideae</taxon>
        <taxon>Cissampelideae</taxon>
        <taxon>Stephania</taxon>
    </lineage>
</organism>
<dbReference type="Proteomes" id="UP001417504">
    <property type="component" value="Unassembled WGS sequence"/>
</dbReference>
<evidence type="ECO:0000313" key="3">
    <source>
        <dbReference type="Proteomes" id="UP001417504"/>
    </source>
</evidence>
<sequence>MPLWVPPHDPTRVEQITLNELLKKSLPSLKTCHFADDEYPRDKMWKSLPSIGNRRLHSGANGNEELGVLEVDCFRTDEAEVAYIFNYGTRWVTPKEKLNSNAVISSSSGEEDEGIDIGGEVGDEMTNILNEEVGSDVGVEHIKDNFENDRGRKYRRETKRENGLDPRLESNFEQARFSKGFAFEHDPMEEQNCVAFTEPMPSAAVNLSLVRDPVPFTESPYNPSQPFSLHDAATYNHQGALTSTGKATKHNVTGVGQVEEYGRDGWPRQKSDKWYTTSLKELQQSNYSKRKYMPDHIDLDPEPGFRPLGPLA</sequence>
<gene>
    <name evidence="2" type="ORF">Sjap_020683</name>
</gene>
<evidence type="ECO:0000313" key="2">
    <source>
        <dbReference type="EMBL" id="KAK9103429.1"/>
    </source>
</evidence>
<proteinExistence type="predicted"/>
<dbReference type="AlphaFoldDB" id="A0AAP0F1W6"/>
<dbReference type="EMBL" id="JBBNAE010000008">
    <property type="protein sequence ID" value="KAK9103429.1"/>
    <property type="molecule type" value="Genomic_DNA"/>
</dbReference>
<accession>A0AAP0F1W6</accession>
<reference evidence="2 3" key="1">
    <citation type="submission" date="2024-01" db="EMBL/GenBank/DDBJ databases">
        <title>Genome assemblies of Stephania.</title>
        <authorList>
            <person name="Yang L."/>
        </authorList>
    </citation>
    <scope>NUCLEOTIDE SEQUENCE [LARGE SCALE GENOMIC DNA]</scope>
    <source>
        <strain evidence="2">QJT</strain>
        <tissue evidence="2">Leaf</tissue>
    </source>
</reference>
<keyword evidence="3" id="KW-1185">Reference proteome</keyword>
<comment type="caution">
    <text evidence="2">The sequence shown here is derived from an EMBL/GenBank/DDBJ whole genome shotgun (WGS) entry which is preliminary data.</text>
</comment>